<dbReference type="Proteomes" id="UP000515121">
    <property type="component" value="Unplaced"/>
</dbReference>
<dbReference type="KEGG" id="dzi:111313238"/>
<dbReference type="OrthoDB" id="997510at2759"/>
<evidence type="ECO:0000313" key="2">
    <source>
        <dbReference type="Proteomes" id="UP000515121"/>
    </source>
</evidence>
<dbReference type="PANTHER" id="PTHR48475">
    <property type="entry name" value="RIBONUCLEASE H"/>
    <property type="match status" value="1"/>
</dbReference>
<sequence length="160" mass="18431">MAKLDPIKYIFEKPSLSKRIARWQVLLSEYDIVYVSQKVIKGSAIAEFLTELAHEDYVPMTFDFSDEDLMSVLHIDKEEHNEDIWKTYFDGALNALGHGIGVVLISPEGDYYPITMKLKFDCTNNMTEYETCVLVLQAALEKKAYTLKVYKDSTLVIYQL</sequence>
<protein>
    <submittedName>
        <fullName evidence="3">Uncharacterized protein LOC111313238</fullName>
    </submittedName>
</protein>
<dbReference type="AlphaFoldDB" id="A0A6P6AXP4"/>
<evidence type="ECO:0000313" key="3">
    <source>
        <dbReference type="RefSeq" id="XP_022769638.1"/>
    </source>
</evidence>
<dbReference type="GO" id="GO:0004523">
    <property type="term" value="F:RNA-DNA hybrid ribonuclease activity"/>
    <property type="evidence" value="ECO:0007669"/>
    <property type="project" value="InterPro"/>
</dbReference>
<evidence type="ECO:0000259" key="1">
    <source>
        <dbReference type="PROSITE" id="PS50879"/>
    </source>
</evidence>
<dbReference type="InterPro" id="IPR002156">
    <property type="entry name" value="RNaseH_domain"/>
</dbReference>
<dbReference type="PANTHER" id="PTHR48475:SF1">
    <property type="entry name" value="RNASE H TYPE-1 DOMAIN-CONTAINING PROTEIN"/>
    <property type="match status" value="1"/>
</dbReference>
<dbReference type="GO" id="GO:0003676">
    <property type="term" value="F:nucleic acid binding"/>
    <property type="evidence" value="ECO:0007669"/>
    <property type="project" value="InterPro"/>
</dbReference>
<name>A0A6P6AXP4_DURZI</name>
<dbReference type="SUPFAM" id="SSF53098">
    <property type="entry name" value="Ribonuclease H-like"/>
    <property type="match status" value="1"/>
</dbReference>
<feature type="domain" description="RNase H type-1" evidence="1">
    <location>
        <begin position="81"/>
        <end position="160"/>
    </location>
</feature>
<dbReference type="GeneID" id="111313238"/>
<reference evidence="3" key="1">
    <citation type="submission" date="2025-08" db="UniProtKB">
        <authorList>
            <consortium name="RefSeq"/>
        </authorList>
    </citation>
    <scope>IDENTIFICATION</scope>
    <source>
        <tissue evidence="3">Fruit stalk</tissue>
    </source>
</reference>
<accession>A0A6P6AXP4</accession>
<dbReference type="InterPro" id="IPR012337">
    <property type="entry name" value="RNaseH-like_sf"/>
</dbReference>
<gene>
    <name evidence="3" type="primary">LOC111313238</name>
</gene>
<dbReference type="Gene3D" id="3.30.420.10">
    <property type="entry name" value="Ribonuclease H-like superfamily/Ribonuclease H"/>
    <property type="match status" value="1"/>
</dbReference>
<dbReference type="RefSeq" id="XP_022769638.1">
    <property type="nucleotide sequence ID" value="XM_022913903.1"/>
</dbReference>
<dbReference type="InterPro" id="IPR036397">
    <property type="entry name" value="RNaseH_sf"/>
</dbReference>
<organism evidence="2 3">
    <name type="scientific">Durio zibethinus</name>
    <name type="common">Durian</name>
    <dbReference type="NCBI Taxonomy" id="66656"/>
    <lineage>
        <taxon>Eukaryota</taxon>
        <taxon>Viridiplantae</taxon>
        <taxon>Streptophyta</taxon>
        <taxon>Embryophyta</taxon>
        <taxon>Tracheophyta</taxon>
        <taxon>Spermatophyta</taxon>
        <taxon>Magnoliopsida</taxon>
        <taxon>eudicotyledons</taxon>
        <taxon>Gunneridae</taxon>
        <taxon>Pentapetalae</taxon>
        <taxon>rosids</taxon>
        <taxon>malvids</taxon>
        <taxon>Malvales</taxon>
        <taxon>Malvaceae</taxon>
        <taxon>Helicteroideae</taxon>
        <taxon>Durio</taxon>
    </lineage>
</organism>
<proteinExistence type="predicted"/>
<keyword evidence="2" id="KW-1185">Reference proteome</keyword>
<dbReference type="PROSITE" id="PS50879">
    <property type="entry name" value="RNASE_H_1"/>
    <property type="match status" value="1"/>
</dbReference>